<dbReference type="SUPFAM" id="SSF47979">
    <property type="entry name" value="Iron-dependent repressor protein, dimerization domain"/>
    <property type="match status" value="1"/>
</dbReference>
<dbReference type="GO" id="GO:0046914">
    <property type="term" value="F:transition metal ion binding"/>
    <property type="evidence" value="ECO:0007669"/>
    <property type="project" value="InterPro"/>
</dbReference>
<dbReference type="Pfam" id="PF02742">
    <property type="entry name" value="Fe_dep_repr_C"/>
    <property type="match status" value="1"/>
</dbReference>
<dbReference type="PROSITE" id="PS50944">
    <property type="entry name" value="HTH_DTXR"/>
    <property type="match status" value="1"/>
</dbReference>
<dbReference type="GO" id="GO:0003677">
    <property type="term" value="F:DNA binding"/>
    <property type="evidence" value="ECO:0007669"/>
    <property type="project" value="UniProtKB-KW"/>
</dbReference>
<feature type="domain" description="HTH dtxR-type" evidence="5">
    <location>
        <begin position="22"/>
        <end position="83"/>
    </location>
</feature>
<dbReference type="Gene3D" id="1.10.10.10">
    <property type="entry name" value="Winged helix-like DNA-binding domain superfamily/Winged helix DNA-binding domain"/>
    <property type="match status" value="1"/>
</dbReference>
<gene>
    <name evidence="6" type="ORF">SAMN02745195_01786</name>
</gene>
<dbReference type="Gene3D" id="1.10.60.10">
    <property type="entry name" value="Iron dependent repressor, metal binding and dimerisation domain"/>
    <property type="match status" value="1"/>
</dbReference>
<keyword evidence="4" id="KW-0804">Transcription</keyword>
<dbReference type="EMBL" id="FQUR01000014">
    <property type="protein sequence ID" value="SHF07821.1"/>
    <property type="molecule type" value="Genomic_DNA"/>
</dbReference>
<dbReference type="InterPro" id="IPR036390">
    <property type="entry name" value="WH_DNA-bd_sf"/>
</dbReference>
<dbReference type="InterPro" id="IPR036388">
    <property type="entry name" value="WH-like_DNA-bd_sf"/>
</dbReference>
<dbReference type="GO" id="GO:0046983">
    <property type="term" value="F:protein dimerization activity"/>
    <property type="evidence" value="ECO:0007669"/>
    <property type="project" value="InterPro"/>
</dbReference>
<dbReference type="SUPFAM" id="SSF46785">
    <property type="entry name" value="Winged helix' DNA-binding domain"/>
    <property type="match status" value="1"/>
</dbReference>
<evidence type="ECO:0000256" key="1">
    <source>
        <dbReference type="ARBA" id="ARBA00007871"/>
    </source>
</evidence>
<dbReference type="Proteomes" id="UP000184127">
    <property type="component" value="Unassembled WGS sequence"/>
</dbReference>
<evidence type="ECO:0000259" key="5">
    <source>
        <dbReference type="PROSITE" id="PS50944"/>
    </source>
</evidence>
<accession>A0A1M4YQ28</accession>
<dbReference type="InterPro" id="IPR001367">
    <property type="entry name" value="Fe_dep_repressor"/>
</dbReference>
<protein>
    <submittedName>
        <fullName evidence="6">Iron (Metal) dependent repressor, DtxR family</fullName>
    </submittedName>
</protein>
<dbReference type="RefSeq" id="WP_072969073.1">
    <property type="nucleotide sequence ID" value="NZ_FQUR01000014.1"/>
</dbReference>
<dbReference type="AlphaFoldDB" id="A0A1M4YQ28"/>
<organism evidence="6 7">
    <name type="scientific">Thermoanaerobacter uzonensis DSM 18761</name>
    <dbReference type="NCBI Taxonomy" id="1123369"/>
    <lineage>
        <taxon>Bacteria</taxon>
        <taxon>Bacillati</taxon>
        <taxon>Bacillota</taxon>
        <taxon>Clostridia</taxon>
        <taxon>Thermoanaerobacterales</taxon>
        <taxon>Thermoanaerobacteraceae</taxon>
        <taxon>Thermoanaerobacter</taxon>
    </lineage>
</organism>
<evidence type="ECO:0000313" key="7">
    <source>
        <dbReference type="Proteomes" id="UP000184127"/>
    </source>
</evidence>
<keyword evidence="7" id="KW-1185">Reference proteome</keyword>
<dbReference type="InterPro" id="IPR022687">
    <property type="entry name" value="HTH_DTXR"/>
</dbReference>
<keyword evidence="2" id="KW-0805">Transcription regulation</keyword>
<dbReference type="SMART" id="SM00529">
    <property type="entry name" value="HTH_DTXR"/>
    <property type="match status" value="1"/>
</dbReference>
<comment type="similarity">
    <text evidence="1">Belongs to the DtxR/MntR family.</text>
</comment>
<dbReference type="InterPro" id="IPR050536">
    <property type="entry name" value="DtxR_MntR_Metal-Reg"/>
</dbReference>
<proteinExistence type="inferred from homology"/>
<sequence>MEKDKFYTVRGYQIHFPKVNQLTPAMEDYIEMIYRESLKKRYIRVNTLSELLNVKAPSTTKMLQRLKKLGFVEYEKYGVINLTEKGEKMGRFLLERHCTVEKFLRNLGVEESLLDQTELIEHNIFLDTLEKMKKFNKFLEENPEVKEKYQKNNP</sequence>
<dbReference type="PANTHER" id="PTHR33238:SF7">
    <property type="entry name" value="IRON-DEPENDENT TRANSCRIPTIONAL REGULATOR"/>
    <property type="match status" value="1"/>
</dbReference>
<evidence type="ECO:0000256" key="3">
    <source>
        <dbReference type="ARBA" id="ARBA00023125"/>
    </source>
</evidence>
<name>A0A1M4YQ28_9THEO</name>
<evidence type="ECO:0000313" key="6">
    <source>
        <dbReference type="EMBL" id="SHF07821.1"/>
    </source>
</evidence>
<keyword evidence="3" id="KW-0238">DNA-binding</keyword>
<dbReference type="GO" id="GO:0003700">
    <property type="term" value="F:DNA-binding transcription factor activity"/>
    <property type="evidence" value="ECO:0007669"/>
    <property type="project" value="InterPro"/>
</dbReference>
<dbReference type="InterPro" id="IPR036421">
    <property type="entry name" value="Fe_dep_repressor_sf"/>
</dbReference>
<dbReference type="InterPro" id="IPR022689">
    <property type="entry name" value="Iron_dep_repressor"/>
</dbReference>
<evidence type="ECO:0000256" key="2">
    <source>
        <dbReference type="ARBA" id="ARBA00023015"/>
    </source>
</evidence>
<dbReference type="PANTHER" id="PTHR33238">
    <property type="entry name" value="IRON (METAL) DEPENDENT REPRESSOR, DTXR FAMILY"/>
    <property type="match status" value="1"/>
</dbReference>
<evidence type="ECO:0000256" key="4">
    <source>
        <dbReference type="ARBA" id="ARBA00023163"/>
    </source>
</evidence>
<reference evidence="7" key="1">
    <citation type="submission" date="2016-11" db="EMBL/GenBank/DDBJ databases">
        <authorList>
            <person name="Varghese N."/>
            <person name="Submissions S."/>
        </authorList>
    </citation>
    <scope>NUCLEOTIDE SEQUENCE [LARGE SCALE GENOMIC DNA]</scope>
    <source>
        <strain evidence="7">DSM 18761</strain>
    </source>
</reference>
<dbReference type="Pfam" id="PF01325">
    <property type="entry name" value="Fe_dep_repress"/>
    <property type="match status" value="1"/>
</dbReference>